<dbReference type="InterPro" id="IPR058060">
    <property type="entry name" value="HYC_CC_PP"/>
</dbReference>
<dbReference type="InterPro" id="IPR058512">
    <property type="entry name" value="DUF8199"/>
</dbReference>
<proteinExistence type="predicted"/>
<name>A0ABS0WTB5_9FLAO</name>
<evidence type="ECO:0008006" key="4">
    <source>
        <dbReference type="Google" id="ProtNLM"/>
    </source>
</evidence>
<evidence type="ECO:0000256" key="1">
    <source>
        <dbReference type="SAM" id="SignalP"/>
    </source>
</evidence>
<organism evidence="2 3">
    <name type="scientific">Aureibaculum flavum</name>
    <dbReference type="NCBI Taxonomy" id="2795986"/>
    <lineage>
        <taxon>Bacteria</taxon>
        <taxon>Pseudomonadati</taxon>
        <taxon>Bacteroidota</taxon>
        <taxon>Flavobacteriia</taxon>
        <taxon>Flavobacteriales</taxon>
        <taxon>Flavobacteriaceae</taxon>
        <taxon>Aureibaculum</taxon>
    </lineage>
</organism>
<dbReference type="RefSeq" id="WP_198841892.1">
    <property type="nucleotide sequence ID" value="NZ_JAEHFJ010000006.1"/>
</dbReference>
<evidence type="ECO:0000313" key="2">
    <source>
        <dbReference type="EMBL" id="MBJ2175211.1"/>
    </source>
</evidence>
<reference evidence="2 3" key="1">
    <citation type="submission" date="2020-12" db="EMBL/GenBank/DDBJ databases">
        <title>Aureibaculum luteum sp. nov. and Aureibaculum flavum sp. nov., novel members of the family Flavobacteriaceae isolated from Antarctic intertidal sediments.</title>
        <authorList>
            <person name="He X."/>
            <person name="Zhang X."/>
        </authorList>
    </citation>
    <scope>NUCLEOTIDE SEQUENCE [LARGE SCALE GENOMIC DNA]</scope>
    <source>
        <strain evidence="2 3">A20</strain>
    </source>
</reference>
<comment type="caution">
    <text evidence="2">The sequence shown here is derived from an EMBL/GenBank/DDBJ whole genome shotgun (WGS) entry which is preliminary data.</text>
</comment>
<feature type="chain" id="PRO_5047289275" description="Secreted protein" evidence="1">
    <location>
        <begin position="26"/>
        <end position="138"/>
    </location>
</feature>
<dbReference type="NCBIfam" id="NF047658">
    <property type="entry name" value="HYC_CC_PP"/>
    <property type="match status" value="1"/>
</dbReference>
<keyword evidence="3" id="KW-1185">Reference proteome</keyword>
<dbReference type="Pfam" id="PF26622">
    <property type="entry name" value="DUF8199"/>
    <property type="match status" value="1"/>
</dbReference>
<dbReference type="Proteomes" id="UP000623301">
    <property type="component" value="Unassembled WGS sequence"/>
</dbReference>
<dbReference type="EMBL" id="JAEHFJ010000006">
    <property type="protein sequence ID" value="MBJ2175211.1"/>
    <property type="molecule type" value="Genomic_DNA"/>
</dbReference>
<protein>
    <recommendedName>
        <fullName evidence="4">Secreted protein</fullName>
    </recommendedName>
</protein>
<sequence length="138" mass="15938">MKQLFFKISSFLMAIVVLFSTMSFSIETHYCGDTMVDTAIFHKLETCGMEMKKSTDSSDCNVTIKDCCTDEQISIEGQDELNITFDTLAFDQQLFLTSFVFSYNTLFNSLEENAALYRDYITPLVIRQIYKLDETYII</sequence>
<accession>A0ABS0WTB5</accession>
<gene>
    <name evidence="2" type="ORF">JBL43_13240</name>
</gene>
<keyword evidence="1" id="KW-0732">Signal</keyword>
<evidence type="ECO:0000313" key="3">
    <source>
        <dbReference type="Proteomes" id="UP000623301"/>
    </source>
</evidence>
<feature type="signal peptide" evidence="1">
    <location>
        <begin position="1"/>
        <end position="25"/>
    </location>
</feature>